<dbReference type="SUPFAM" id="SSF55729">
    <property type="entry name" value="Acyl-CoA N-acyltransferases (Nat)"/>
    <property type="match status" value="1"/>
</dbReference>
<dbReference type="CDD" id="cd04301">
    <property type="entry name" value="NAT_SF"/>
    <property type="match status" value="1"/>
</dbReference>
<feature type="domain" description="N-acetyltransferase" evidence="1">
    <location>
        <begin position="6"/>
        <end position="159"/>
    </location>
</feature>
<dbReference type="InterPro" id="IPR016181">
    <property type="entry name" value="Acyl_CoA_acyltransferase"/>
</dbReference>
<dbReference type="PROSITE" id="PS51186">
    <property type="entry name" value="GNAT"/>
    <property type="match status" value="1"/>
</dbReference>
<dbReference type="GO" id="GO:0016747">
    <property type="term" value="F:acyltransferase activity, transferring groups other than amino-acyl groups"/>
    <property type="evidence" value="ECO:0007669"/>
    <property type="project" value="InterPro"/>
</dbReference>
<sequence length="173" mass="18546">MTAAAEDIRAARFPEDSEAVLAIFREYVASPSVSLDYQGHAGEFASLPGKYAAPDGGLLLALQAGAVVGCAAWRRVDAERCELKRVYVRPAARGTGLGRRLVEQALKLAGAAGYRRVCLDVLPEFTAARQLYAELGFRDAEPVSFNPIPGTAFLGRDLPYAPDETIRACNSNS</sequence>
<dbReference type="InterPro" id="IPR052777">
    <property type="entry name" value="Acetyltransferase_Enz"/>
</dbReference>
<dbReference type="InterPro" id="IPR000182">
    <property type="entry name" value="GNAT_dom"/>
</dbReference>
<dbReference type="Pfam" id="PF00583">
    <property type="entry name" value="Acetyltransf_1"/>
    <property type="match status" value="1"/>
</dbReference>
<organism evidence="2 3">
    <name type="scientific">Azonexus fungiphilus</name>
    <dbReference type="NCBI Taxonomy" id="146940"/>
    <lineage>
        <taxon>Bacteria</taxon>
        <taxon>Pseudomonadati</taxon>
        <taxon>Pseudomonadota</taxon>
        <taxon>Betaproteobacteria</taxon>
        <taxon>Rhodocyclales</taxon>
        <taxon>Azonexaceae</taxon>
        <taxon>Azonexus</taxon>
    </lineage>
</organism>
<dbReference type="OrthoDB" id="70840at2"/>
<evidence type="ECO:0000313" key="2">
    <source>
        <dbReference type="EMBL" id="RKT49906.1"/>
    </source>
</evidence>
<keyword evidence="3" id="KW-1185">Reference proteome</keyword>
<evidence type="ECO:0000259" key="1">
    <source>
        <dbReference type="PROSITE" id="PS51186"/>
    </source>
</evidence>
<reference evidence="2 3" key="1">
    <citation type="submission" date="2018-10" db="EMBL/GenBank/DDBJ databases">
        <title>Genomic Encyclopedia of Type Strains, Phase IV (KMG-IV): sequencing the most valuable type-strain genomes for metagenomic binning, comparative biology and taxonomic classification.</title>
        <authorList>
            <person name="Goeker M."/>
        </authorList>
    </citation>
    <scope>NUCLEOTIDE SEQUENCE [LARGE SCALE GENOMIC DNA]</scope>
    <source>
        <strain evidence="2 3">DSM 23841</strain>
    </source>
</reference>
<dbReference type="Gene3D" id="3.40.630.30">
    <property type="match status" value="1"/>
</dbReference>
<comment type="caution">
    <text evidence="2">The sequence shown here is derived from an EMBL/GenBank/DDBJ whole genome shotgun (WGS) entry which is preliminary data.</text>
</comment>
<name>A0A495VKP8_9RHOO</name>
<dbReference type="PANTHER" id="PTHR43305:SF1">
    <property type="entry name" value="FAMILY N-ACETYLTRANSFERASE, PUTATIVE (AFU_ORTHOLOGUE AFUA_2G01380)-RELATED"/>
    <property type="match status" value="1"/>
</dbReference>
<dbReference type="PANTHER" id="PTHR43305">
    <property type="entry name" value="FAMILY N-ACETYLTRANSFERASE, PUTATIVE (AFU_ORTHOLOGUE AFUA_2G01380)-RELATED"/>
    <property type="match status" value="1"/>
</dbReference>
<dbReference type="AlphaFoldDB" id="A0A495VKP8"/>
<proteinExistence type="predicted"/>
<dbReference type="EMBL" id="RBXP01000019">
    <property type="protein sequence ID" value="RKT49906.1"/>
    <property type="molecule type" value="Genomic_DNA"/>
</dbReference>
<protein>
    <submittedName>
        <fullName evidence="2">L-amino acid N-acyltransferase YncA</fullName>
    </submittedName>
</protein>
<dbReference type="RefSeq" id="WP_121459324.1">
    <property type="nucleotide sequence ID" value="NZ_RBXP01000019.1"/>
</dbReference>
<accession>A0A495VKP8</accession>
<gene>
    <name evidence="2" type="ORF">DFR40_3049</name>
</gene>
<keyword evidence="2" id="KW-0808">Transferase</keyword>
<keyword evidence="2" id="KW-0012">Acyltransferase</keyword>
<evidence type="ECO:0000313" key="3">
    <source>
        <dbReference type="Proteomes" id="UP000270626"/>
    </source>
</evidence>
<dbReference type="Proteomes" id="UP000270626">
    <property type="component" value="Unassembled WGS sequence"/>
</dbReference>